<gene>
    <name evidence="2" type="ORF">MTR67_003073</name>
</gene>
<accession>A0AAF0PRF0</accession>
<evidence type="ECO:0000313" key="3">
    <source>
        <dbReference type="Proteomes" id="UP001234989"/>
    </source>
</evidence>
<dbReference type="Pfam" id="PF14111">
    <property type="entry name" value="DUF4283"/>
    <property type="match status" value="1"/>
</dbReference>
<protein>
    <recommendedName>
        <fullName evidence="1">DUF4283 domain-containing protein</fullName>
    </recommendedName>
</protein>
<dbReference type="PANTHER" id="PTHR31286">
    <property type="entry name" value="GLYCINE-RICH CELL WALL STRUCTURAL PROTEIN 1.8-LIKE"/>
    <property type="match status" value="1"/>
</dbReference>
<sequence length="167" mass="19028">MGLTNSLIIQEYLRYAIIGKFSYGKPDIQELTRTIPGQCGIKCDCTIGLLDTRHVLIRLTAMEDYMYLPSKLAFYVKAKENYWQMKTLKWDPWFEPDVEKTIGVAWISFPDLPPNFFVKEASFSIASVVGKPLTVDMATKNQTSPSCARVKIEVELTAKLPERVKIN</sequence>
<dbReference type="PANTHER" id="PTHR31286:SF179">
    <property type="entry name" value="RNASE H TYPE-1 DOMAIN-CONTAINING PROTEIN"/>
    <property type="match status" value="1"/>
</dbReference>
<name>A0AAF0PRF0_SOLVR</name>
<feature type="domain" description="DUF4283" evidence="1">
    <location>
        <begin position="11"/>
        <end position="97"/>
    </location>
</feature>
<dbReference type="AlphaFoldDB" id="A0AAF0PRF0"/>
<keyword evidence="3" id="KW-1185">Reference proteome</keyword>
<dbReference type="Proteomes" id="UP001234989">
    <property type="component" value="Chromosome 1"/>
</dbReference>
<dbReference type="InterPro" id="IPR040256">
    <property type="entry name" value="At4g02000-like"/>
</dbReference>
<dbReference type="EMBL" id="CP133612">
    <property type="protein sequence ID" value="WMV09688.1"/>
    <property type="molecule type" value="Genomic_DNA"/>
</dbReference>
<organism evidence="2 3">
    <name type="scientific">Solanum verrucosum</name>
    <dbReference type="NCBI Taxonomy" id="315347"/>
    <lineage>
        <taxon>Eukaryota</taxon>
        <taxon>Viridiplantae</taxon>
        <taxon>Streptophyta</taxon>
        <taxon>Embryophyta</taxon>
        <taxon>Tracheophyta</taxon>
        <taxon>Spermatophyta</taxon>
        <taxon>Magnoliopsida</taxon>
        <taxon>eudicotyledons</taxon>
        <taxon>Gunneridae</taxon>
        <taxon>Pentapetalae</taxon>
        <taxon>asterids</taxon>
        <taxon>lamiids</taxon>
        <taxon>Solanales</taxon>
        <taxon>Solanaceae</taxon>
        <taxon>Solanoideae</taxon>
        <taxon>Solaneae</taxon>
        <taxon>Solanum</taxon>
    </lineage>
</organism>
<evidence type="ECO:0000313" key="2">
    <source>
        <dbReference type="EMBL" id="WMV09688.1"/>
    </source>
</evidence>
<reference evidence="2" key="1">
    <citation type="submission" date="2023-08" db="EMBL/GenBank/DDBJ databases">
        <title>A de novo genome assembly of Solanum verrucosum Schlechtendal, a Mexican diploid species geographically isolated from the other diploid A-genome species in potato relatives.</title>
        <authorList>
            <person name="Hosaka K."/>
        </authorList>
    </citation>
    <scope>NUCLEOTIDE SEQUENCE</scope>
    <source>
        <tissue evidence="2">Young leaves</tissue>
    </source>
</reference>
<proteinExistence type="predicted"/>
<dbReference type="InterPro" id="IPR025558">
    <property type="entry name" value="DUF4283"/>
</dbReference>
<evidence type="ECO:0000259" key="1">
    <source>
        <dbReference type="Pfam" id="PF14111"/>
    </source>
</evidence>